<evidence type="ECO:0000256" key="2">
    <source>
        <dbReference type="ARBA" id="ARBA00004922"/>
    </source>
</evidence>
<keyword evidence="11" id="KW-1185">Reference proteome</keyword>
<gene>
    <name evidence="10" type="ORF">GBK04_13205</name>
</gene>
<protein>
    <recommendedName>
        <fullName evidence="12">Glycosyltransferase RgtA/B/C/D-like domain-containing protein</fullName>
    </recommendedName>
</protein>
<feature type="transmembrane region" description="Helical" evidence="9">
    <location>
        <begin position="215"/>
        <end position="237"/>
    </location>
</feature>
<evidence type="ECO:0000256" key="3">
    <source>
        <dbReference type="ARBA" id="ARBA00022676"/>
    </source>
</evidence>
<dbReference type="GO" id="GO:0006488">
    <property type="term" value="P:dolichol-linked oligosaccharide biosynthetic process"/>
    <property type="evidence" value="ECO:0007669"/>
    <property type="project" value="InterPro"/>
</dbReference>
<dbReference type="AlphaFoldDB" id="A0A7C9F6I1"/>
<evidence type="ECO:0000256" key="8">
    <source>
        <dbReference type="ARBA" id="ARBA00023136"/>
    </source>
</evidence>
<evidence type="ECO:0000256" key="4">
    <source>
        <dbReference type="ARBA" id="ARBA00022679"/>
    </source>
</evidence>
<evidence type="ECO:0000313" key="11">
    <source>
        <dbReference type="Proteomes" id="UP000479293"/>
    </source>
</evidence>
<evidence type="ECO:0000256" key="1">
    <source>
        <dbReference type="ARBA" id="ARBA00004477"/>
    </source>
</evidence>
<feature type="transmembrane region" description="Helical" evidence="9">
    <location>
        <begin position="178"/>
        <end position="195"/>
    </location>
</feature>
<evidence type="ECO:0000256" key="6">
    <source>
        <dbReference type="ARBA" id="ARBA00022824"/>
    </source>
</evidence>
<keyword evidence="8 9" id="KW-0472">Membrane</keyword>
<keyword evidence="6" id="KW-0256">Endoplasmic reticulum</keyword>
<evidence type="ECO:0000256" key="9">
    <source>
        <dbReference type="SAM" id="Phobius"/>
    </source>
</evidence>
<proteinExistence type="predicted"/>
<comment type="caution">
    <text evidence="10">The sequence shown here is derived from an EMBL/GenBank/DDBJ whole genome shotgun (WGS) entry which is preliminary data.</text>
</comment>
<dbReference type="GO" id="GO:0106073">
    <property type="term" value="F:dolichyl pyrophosphate Glc2Man9GlcNAc2 alpha-1,2-glucosyltransferase activity"/>
    <property type="evidence" value="ECO:0007669"/>
    <property type="project" value="InterPro"/>
</dbReference>
<evidence type="ECO:0000313" key="10">
    <source>
        <dbReference type="EMBL" id="MPR34286.1"/>
    </source>
</evidence>
<evidence type="ECO:0008006" key="12">
    <source>
        <dbReference type="Google" id="ProtNLM"/>
    </source>
</evidence>
<organism evidence="10 11">
    <name type="scientific">Salmonirosea aquatica</name>
    <dbReference type="NCBI Taxonomy" id="2654236"/>
    <lineage>
        <taxon>Bacteria</taxon>
        <taxon>Pseudomonadati</taxon>
        <taxon>Bacteroidota</taxon>
        <taxon>Cytophagia</taxon>
        <taxon>Cytophagales</taxon>
        <taxon>Spirosomataceae</taxon>
        <taxon>Salmonirosea</taxon>
    </lineage>
</organism>
<feature type="transmembrane region" description="Helical" evidence="9">
    <location>
        <begin position="118"/>
        <end position="134"/>
    </location>
</feature>
<feature type="transmembrane region" description="Helical" evidence="9">
    <location>
        <begin position="288"/>
        <end position="306"/>
    </location>
</feature>
<keyword evidence="3" id="KW-0328">Glycosyltransferase</keyword>
<dbReference type="Pfam" id="PF04922">
    <property type="entry name" value="DIE2_ALG10"/>
    <property type="match status" value="1"/>
</dbReference>
<evidence type="ECO:0000256" key="7">
    <source>
        <dbReference type="ARBA" id="ARBA00022989"/>
    </source>
</evidence>
<feature type="transmembrane region" description="Helical" evidence="9">
    <location>
        <begin position="16"/>
        <end position="32"/>
    </location>
</feature>
<evidence type="ECO:0000256" key="5">
    <source>
        <dbReference type="ARBA" id="ARBA00022692"/>
    </source>
</evidence>
<comment type="pathway">
    <text evidence="2">Protein modification; protein glycosylation.</text>
</comment>
<comment type="subcellular location">
    <subcellularLocation>
        <location evidence="1">Endoplasmic reticulum membrane</location>
        <topology evidence="1">Multi-pass membrane protein</topology>
    </subcellularLocation>
</comment>
<keyword evidence="5 9" id="KW-0812">Transmembrane</keyword>
<reference evidence="10 11" key="1">
    <citation type="submission" date="2019-10" db="EMBL/GenBank/DDBJ databases">
        <title>Draft Genome Sequence of Cytophagaceae sp. SJW1-29.</title>
        <authorList>
            <person name="Choi A."/>
        </authorList>
    </citation>
    <scope>NUCLEOTIDE SEQUENCE [LARGE SCALE GENOMIC DNA]</scope>
    <source>
        <strain evidence="10 11">SJW1-29</strain>
    </source>
</reference>
<dbReference type="RefSeq" id="WP_152760365.1">
    <property type="nucleotide sequence ID" value="NZ_WHLY01000002.1"/>
</dbReference>
<feature type="transmembrane region" description="Helical" evidence="9">
    <location>
        <begin position="249"/>
        <end position="268"/>
    </location>
</feature>
<dbReference type="EMBL" id="WHLY01000002">
    <property type="protein sequence ID" value="MPR34286.1"/>
    <property type="molecule type" value="Genomic_DNA"/>
</dbReference>
<feature type="transmembrane region" description="Helical" evidence="9">
    <location>
        <begin position="382"/>
        <end position="400"/>
    </location>
</feature>
<feature type="transmembrane region" description="Helical" evidence="9">
    <location>
        <begin position="93"/>
        <end position="111"/>
    </location>
</feature>
<dbReference type="Proteomes" id="UP000479293">
    <property type="component" value="Unassembled WGS sequence"/>
</dbReference>
<sequence>MAVKNSFFQDLPSRKLIATAGAVFIFALVYIYKNQFHFEIYQDEIHYYATALRFSEQPIPSVELLKTFNELNTPLPFILGGWVVNLLGDDIRYLRLLNFLLSFIIILLFIWSSPNHSRRFWLCLFGLLVFPNYYLCSVHYYTDIIPMLAVLLGVIMYLKKQHWVACLYFIAAICSRQYALAFPAAIFLYECYLVYNQAENSKSAILKALGHATLYPYALACLSLLPWMLLWGGAAPAEEMRRQQYNTAVLYNGGFVLYASAILAFYYLLLETAFTRSWNYYTDYPRRYPKLFIGLVLLVLMLVFFFPARQTHNSYFDWPYLGYFDRLLEIMGITGIFKQLVFGSLMLATLMRFLSPAMSLTGFVVVVNLLLLGKAQLSWDKYIMPTIMVLWFLALFDQYWSLGTYRLHDQKTDSPA</sequence>
<feature type="transmembrane region" description="Helical" evidence="9">
    <location>
        <begin position="327"/>
        <end position="347"/>
    </location>
</feature>
<feature type="transmembrane region" description="Helical" evidence="9">
    <location>
        <begin position="353"/>
        <end position="373"/>
    </location>
</feature>
<keyword evidence="4" id="KW-0808">Transferase</keyword>
<dbReference type="InterPro" id="IPR016900">
    <property type="entry name" value="Alg10"/>
</dbReference>
<accession>A0A7C9F6I1</accession>
<name>A0A7C9F6I1_9BACT</name>
<keyword evidence="7 9" id="KW-1133">Transmembrane helix</keyword>